<proteinExistence type="inferred from homology"/>
<dbReference type="EMBL" id="JAHUTJ010034607">
    <property type="protein sequence ID" value="MED6278057.1"/>
    <property type="molecule type" value="Genomic_DNA"/>
</dbReference>
<keyword evidence="5" id="KW-0378">Hydrolase</keyword>
<dbReference type="InterPro" id="IPR041505">
    <property type="entry name" value="Dis3_CSD2"/>
</dbReference>
<evidence type="ECO:0000313" key="14">
    <source>
        <dbReference type="Proteomes" id="UP001352852"/>
    </source>
</evidence>
<dbReference type="Proteomes" id="UP001352852">
    <property type="component" value="Unassembled WGS sequence"/>
</dbReference>
<evidence type="ECO:0000256" key="7">
    <source>
        <dbReference type="ARBA" id="ARBA00022839"/>
    </source>
</evidence>
<evidence type="ECO:0000256" key="1">
    <source>
        <dbReference type="ARBA" id="ARBA00004123"/>
    </source>
</evidence>
<comment type="caution">
    <text evidence="13">The sequence shown here is derived from an EMBL/GenBank/DDBJ whole genome shotgun (WGS) entry which is preliminary data.</text>
</comment>
<keyword evidence="8" id="KW-0694">RNA-binding</keyword>
<evidence type="ECO:0000313" key="13">
    <source>
        <dbReference type="EMBL" id="MED6278057.1"/>
    </source>
</evidence>
<dbReference type="InterPro" id="IPR033771">
    <property type="entry name" value="Rrp44_CSD1"/>
</dbReference>
<keyword evidence="3" id="KW-0698">rRNA processing</keyword>
<keyword evidence="7" id="KW-0269">Exonuclease</keyword>
<evidence type="ECO:0000256" key="6">
    <source>
        <dbReference type="ARBA" id="ARBA00022835"/>
    </source>
</evidence>
<keyword evidence="4" id="KW-0540">Nuclease</keyword>
<dbReference type="PANTHER" id="PTHR23355">
    <property type="entry name" value="RIBONUCLEASE"/>
    <property type="match status" value="1"/>
</dbReference>
<evidence type="ECO:0000256" key="9">
    <source>
        <dbReference type="ARBA" id="ARBA00023242"/>
    </source>
</evidence>
<evidence type="ECO:0000256" key="3">
    <source>
        <dbReference type="ARBA" id="ARBA00022552"/>
    </source>
</evidence>
<dbReference type="InterPro" id="IPR022966">
    <property type="entry name" value="RNase_II/R_CS"/>
</dbReference>
<evidence type="ECO:0000256" key="2">
    <source>
        <dbReference type="ARBA" id="ARBA00005785"/>
    </source>
</evidence>
<evidence type="ECO:0000256" key="5">
    <source>
        <dbReference type="ARBA" id="ARBA00022801"/>
    </source>
</evidence>
<protein>
    <submittedName>
        <fullName evidence="13">Exosome catalytic subunit dis3</fullName>
    </submittedName>
</protein>
<dbReference type="PROSITE" id="PS01175">
    <property type="entry name" value="RIBONUCLEASE_II"/>
    <property type="match status" value="1"/>
</dbReference>
<feature type="region of interest" description="Disordered" evidence="11">
    <location>
        <begin position="186"/>
        <end position="207"/>
    </location>
</feature>
<dbReference type="InterPro" id="IPR033770">
    <property type="entry name" value="RRP44_S1"/>
</dbReference>
<dbReference type="Pfam" id="PF13638">
    <property type="entry name" value="PIN_4"/>
    <property type="match status" value="1"/>
</dbReference>
<dbReference type="InterPro" id="IPR002716">
    <property type="entry name" value="PIN_dom"/>
</dbReference>
<comment type="subcellular location">
    <subcellularLocation>
        <location evidence="1">Nucleus</location>
    </subcellularLocation>
</comment>
<evidence type="ECO:0000256" key="11">
    <source>
        <dbReference type="SAM" id="MobiDB-lite"/>
    </source>
</evidence>
<dbReference type="InterPro" id="IPR001900">
    <property type="entry name" value="RNase_II/R"/>
</dbReference>
<feature type="non-terminal residue" evidence="13">
    <location>
        <position position="1"/>
    </location>
</feature>
<evidence type="ECO:0000256" key="8">
    <source>
        <dbReference type="ARBA" id="ARBA00022884"/>
    </source>
</evidence>
<dbReference type="Gene3D" id="2.40.50.700">
    <property type="match status" value="1"/>
</dbReference>
<sequence length="824" mass="92487">ETFIEREPGESANDRNDRAIRVAVRWYSQHLKTSELGPDGLKVVLLTNDQGNKQKAEENGLVVYKFEEYVKSLIANPELVDRLALSNDDKNDITSSKVLFPEHLPLSKVQAGIKNGSFLQGTFRASRDNYLEATVFVQGEGEDSTEVLIQGLQNLNRAVHQDVVAVQLLPKNQWVAPSAVVLQDDGAAKDDNVDGDEEEKLSRSSTEAARKATGKVVGIIKRNWRPFCGMLNASQIKESTRHLFTPADRCIPRIRIETRQASTLAGQRIMVAIDGWPKDSRYPNGHFVRSLGSAGEKDTEEEVLLLEHDVPHQAFSQAVLSFLPKMPWIITPEDMAQRQDLRHLTVCSVDPPGCTDIDDALHCRVLENGNLEVGVHIADVSHFIRPGNALDKEAANRGTTVYLCGKRIDMVPELLSSNLCSLRSNVERFAFSCMWEMNHKAEILKTQFTKSVINSKASLTYAEAQMRIDDANKNDDITKSLRGLNKLAKILKRKRIENGALTLSSLEVRFHMDSETHDPIDLQTKELMETNSMVEEFMLLANISVAQKIYDEFPECALLRKHPAPPPSNYDILIKAAKSKDVTIHIDSAKALADSLDVAKVDGFQYFNTLLRILATRCMMQAVYFCSGMDSDFHHYGLASPIYTHFTSPIRRYADIIVHRLLAVAIGADSTYPDLMDKHKQSALCNNLNYRHKMSQYAQRASVAFHTQLFFKTRGILNEEGFVLFVRKNAIIVLIPKFGLEGTVFFDSKDKASPNLAFDEEGPTLKVEQHTFHIFDQVKVTISLDNSNIQHQKIRMALTEPVIPGVSVSAPEVEPQPKKQKLDR</sequence>
<dbReference type="Pfam" id="PF00773">
    <property type="entry name" value="RNB"/>
    <property type="match status" value="1"/>
</dbReference>
<dbReference type="SUPFAM" id="SSF50249">
    <property type="entry name" value="Nucleic acid-binding proteins"/>
    <property type="match status" value="3"/>
</dbReference>
<keyword evidence="6" id="KW-0271">Exosome</keyword>
<evidence type="ECO:0000256" key="10">
    <source>
        <dbReference type="RuleBase" id="RU003901"/>
    </source>
</evidence>
<accession>A0ABU7DSK4</accession>
<evidence type="ECO:0000259" key="12">
    <source>
        <dbReference type="SMART" id="SM00955"/>
    </source>
</evidence>
<comment type="similarity">
    <text evidence="2 10">Belongs to the RNR ribonuclease family.</text>
</comment>
<organism evidence="13 14">
    <name type="scientific">Characodon lateralis</name>
    <dbReference type="NCBI Taxonomy" id="208331"/>
    <lineage>
        <taxon>Eukaryota</taxon>
        <taxon>Metazoa</taxon>
        <taxon>Chordata</taxon>
        <taxon>Craniata</taxon>
        <taxon>Vertebrata</taxon>
        <taxon>Euteleostomi</taxon>
        <taxon>Actinopterygii</taxon>
        <taxon>Neopterygii</taxon>
        <taxon>Teleostei</taxon>
        <taxon>Neoteleostei</taxon>
        <taxon>Acanthomorphata</taxon>
        <taxon>Ovalentaria</taxon>
        <taxon>Atherinomorphae</taxon>
        <taxon>Cyprinodontiformes</taxon>
        <taxon>Goodeidae</taxon>
        <taxon>Characodon</taxon>
    </lineage>
</organism>
<dbReference type="Gene3D" id="2.40.50.690">
    <property type="match status" value="1"/>
</dbReference>
<feature type="domain" description="RNB" evidence="12">
    <location>
        <begin position="338"/>
        <end position="668"/>
    </location>
</feature>
<reference evidence="13 14" key="1">
    <citation type="submission" date="2021-06" db="EMBL/GenBank/DDBJ databases">
        <authorList>
            <person name="Palmer J.M."/>
        </authorList>
    </citation>
    <scope>NUCLEOTIDE SEQUENCE [LARGE SCALE GENOMIC DNA]</scope>
    <source>
        <strain evidence="13 14">CL_MEX2019</strain>
        <tissue evidence="13">Muscle</tissue>
    </source>
</reference>
<keyword evidence="14" id="KW-1185">Reference proteome</keyword>
<dbReference type="Pfam" id="PF17849">
    <property type="entry name" value="OB_Dis3"/>
    <property type="match status" value="1"/>
</dbReference>
<dbReference type="Pfam" id="PF17216">
    <property type="entry name" value="Rrp44_CSD1"/>
    <property type="match status" value="1"/>
</dbReference>
<gene>
    <name evidence="13" type="primary">DIS3_1</name>
    <name evidence="13" type="ORF">CHARACLAT_019771</name>
</gene>
<dbReference type="Gene3D" id="3.40.50.1010">
    <property type="entry name" value="5'-nuclease"/>
    <property type="match status" value="1"/>
</dbReference>
<dbReference type="Gene3D" id="2.40.50.140">
    <property type="entry name" value="Nucleic acid-binding proteins"/>
    <property type="match status" value="1"/>
</dbReference>
<dbReference type="InterPro" id="IPR050180">
    <property type="entry name" value="RNR_Ribonuclease"/>
</dbReference>
<dbReference type="InterPro" id="IPR012340">
    <property type="entry name" value="NA-bd_OB-fold"/>
</dbReference>
<dbReference type="Pfam" id="PF17215">
    <property type="entry name" value="Rrp44_S1"/>
    <property type="match status" value="1"/>
</dbReference>
<dbReference type="SMART" id="SM00955">
    <property type="entry name" value="RNB"/>
    <property type="match status" value="1"/>
</dbReference>
<evidence type="ECO:0000256" key="4">
    <source>
        <dbReference type="ARBA" id="ARBA00022722"/>
    </source>
</evidence>
<dbReference type="PANTHER" id="PTHR23355:SF35">
    <property type="entry name" value="EXOSOME COMPLEX EXONUCLEASE RRP44"/>
    <property type="match status" value="1"/>
</dbReference>
<name>A0ABU7DSK4_9TELE</name>
<keyword evidence="9" id="KW-0539">Nucleus</keyword>